<evidence type="ECO:0000313" key="3">
    <source>
        <dbReference type="EMBL" id="PRY20416.1"/>
    </source>
</evidence>
<dbReference type="InterPro" id="IPR001433">
    <property type="entry name" value="OxRdtase_FAD/NAD-bd"/>
</dbReference>
<dbReference type="PROSITE" id="PS51384">
    <property type="entry name" value="FAD_FR"/>
    <property type="match status" value="1"/>
</dbReference>
<dbReference type="SUPFAM" id="SSF50475">
    <property type="entry name" value="FMN-binding split barrel"/>
    <property type="match status" value="2"/>
</dbReference>
<reference evidence="3 4" key="1">
    <citation type="submission" date="2018-03" db="EMBL/GenBank/DDBJ databases">
        <title>Genomic Encyclopedia of Archaeal and Bacterial Type Strains, Phase II (KMG-II): from individual species to whole genera.</title>
        <authorList>
            <person name="Goeker M."/>
        </authorList>
    </citation>
    <scope>NUCLEOTIDE SEQUENCE [LARGE SCALE GENOMIC DNA]</scope>
    <source>
        <strain evidence="3 4">DSM 29328</strain>
    </source>
</reference>
<dbReference type="GO" id="GO:0016491">
    <property type="term" value="F:oxidoreductase activity"/>
    <property type="evidence" value="ECO:0007669"/>
    <property type="project" value="InterPro"/>
</dbReference>
<dbReference type="PROSITE" id="PS51085">
    <property type="entry name" value="2FE2S_FER_2"/>
    <property type="match status" value="1"/>
</dbReference>
<dbReference type="FunFam" id="2.40.30.10:FF:000034">
    <property type="entry name" value="Flavohemoprotein"/>
    <property type="match status" value="1"/>
</dbReference>
<dbReference type="InterPro" id="IPR001041">
    <property type="entry name" value="2Fe-2S_ferredoxin-type"/>
</dbReference>
<dbReference type="Gene3D" id="3.10.20.30">
    <property type="match status" value="1"/>
</dbReference>
<dbReference type="SUPFAM" id="SSF52343">
    <property type="entry name" value="Ferredoxin reductase-like, C-terminal NADP-linked domain"/>
    <property type="match status" value="1"/>
</dbReference>
<evidence type="ECO:0000313" key="4">
    <source>
        <dbReference type="Proteomes" id="UP000239480"/>
    </source>
</evidence>
<dbReference type="CDD" id="cd00207">
    <property type="entry name" value="fer2"/>
    <property type="match status" value="1"/>
</dbReference>
<dbReference type="Gene3D" id="2.40.30.10">
    <property type="entry name" value="Translation factors"/>
    <property type="match status" value="1"/>
</dbReference>
<dbReference type="SUPFAM" id="SSF54292">
    <property type="entry name" value="2Fe-2S ferredoxin-like"/>
    <property type="match status" value="1"/>
</dbReference>
<dbReference type="SUPFAM" id="SSF63380">
    <property type="entry name" value="Riboflavin synthase domain-like"/>
    <property type="match status" value="1"/>
</dbReference>
<dbReference type="EMBL" id="PVTD01000013">
    <property type="protein sequence ID" value="PRY20416.1"/>
    <property type="molecule type" value="Genomic_DNA"/>
</dbReference>
<dbReference type="Pfam" id="PF00175">
    <property type="entry name" value="NAD_binding_1"/>
    <property type="match status" value="1"/>
</dbReference>
<gene>
    <name evidence="3" type="ORF">CLV78_11315</name>
</gene>
<dbReference type="PANTHER" id="PTHR42815:SF2">
    <property type="entry name" value="FAD-BINDING, PUTATIVE (AFU_ORTHOLOGUE AFUA_6G07600)-RELATED"/>
    <property type="match status" value="1"/>
</dbReference>
<evidence type="ECO:0008006" key="5">
    <source>
        <dbReference type="Google" id="ProtNLM"/>
    </source>
</evidence>
<dbReference type="Proteomes" id="UP000239480">
    <property type="component" value="Unassembled WGS sequence"/>
</dbReference>
<dbReference type="InterPro" id="IPR012675">
    <property type="entry name" value="Beta-grasp_dom_sf"/>
</dbReference>
<protein>
    <recommendedName>
        <fullName evidence="5">FAD-binding FR-type domain-containing protein</fullName>
    </recommendedName>
</protein>
<accession>A0A2T0RGT0</accession>
<dbReference type="InterPro" id="IPR012349">
    <property type="entry name" value="Split_barrel_FMN-bd"/>
</dbReference>
<sequence length="694" mass="76478">MALTGWDKDVSPYHSGEIALHRRLGREAKQEKMGRFIHRPYMPDQHREFFAQLPFFIAGSVDQDGWPWASILFGKPGFVSTPDDRTLQIAALSVDGDPFLENAGEDAPVSFVGIELPTRRRNRVNGVVRSAKDGVAVVDVVQSYGNCPQYIHTRELEFHRDPKAPVDIKREAFDRFDDASRAVISKATTFFVASHNPYDDQRVNGGVDVNHRGGNPGFVKIDGNTLTIPDFIGNFAFNTLGNFMVNPKAGLLFIDFETGDLIQLVGRAELLLDKDDDIAAFQGAERAWRFHLDHGHRLVGASPLTFAPGEASPNTKLTGDWQQAQERLAAEKSRNDWRAFRVVKVEDESSVIRSFYLAPEDGAATVRPKPGQYLTIKTQPEGAERPVIRTYTLSSAPSDPHYRISVKREDARGDRPAGIVSSHLHTTLNEGDLIEARAPKGQFVLDTSEARAAVLIGAGVGITPMISMVRQAVSDGFTRRYLRPLTVIHAAASTAERAFVGEFSKLQRETEGKLRYLSLIENPAEGEEAGREFHVEGRLSAEILQSVLPLADYDFFLCGPPTFMQAAYDILILLGVRDGRIRAEAFGPASLKRKVEIVDQPAQKEPAQAEVRFVSQPTAKTWTPADGTLLEFAETQRLTPNFGCRSGSCGSCSTKIRSGAVSYRNQPEFPTEAGEALICCAVPADDTTPLELDL</sequence>
<dbReference type="InterPro" id="IPR008333">
    <property type="entry name" value="Cbr1-like_FAD-bd_dom"/>
</dbReference>
<evidence type="ECO:0000259" key="1">
    <source>
        <dbReference type="PROSITE" id="PS51085"/>
    </source>
</evidence>
<organism evidence="3 4">
    <name type="scientific">Aliiruegeria haliotis</name>
    <dbReference type="NCBI Taxonomy" id="1280846"/>
    <lineage>
        <taxon>Bacteria</taxon>
        <taxon>Pseudomonadati</taxon>
        <taxon>Pseudomonadota</taxon>
        <taxon>Alphaproteobacteria</taxon>
        <taxon>Rhodobacterales</taxon>
        <taxon>Roseobacteraceae</taxon>
        <taxon>Aliiruegeria</taxon>
    </lineage>
</organism>
<dbReference type="InterPro" id="IPR017938">
    <property type="entry name" value="Riboflavin_synthase-like_b-brl"/>
</dbReference>
<comment type="caution">
    <text evidence="3">The sequence shown here is derived from an EMBL/GenBank/DDBJ whole genome shotgun (WGS) entry which is preliminary data.</text>
</comment>
<feature type="domain" description="FAD-binding FR-type" evidence="2">
    <location>
        <begin position="335"/>
        <end position="446"/>
    </location>
</feature>
<dbReference type="PANTHER" id="PTHR42815">
    <property type="entry name" value="FAD-BINDING, PUTATIVE (AFU_ORTHOLOGUE AFUA_6G07600)-RELATED"/>
    <property type="match status" value="1"/>
</dbReference>
<dbReference type="RefSeq" id="WP_106207681.1">
    <property type="nucleotide sequence ID" value="NZ_PVTD01000013.1"/>
</dbReference>
<dbReference type="CDD" id="cd06184">
    <property type="entry name" value="flavohem_like_fad_nad_binding"/>
    <property type="match status" value="1"/>
</dbReference>
<dbReference type="Gene3D" id="3.40.50.80">
    <property type="entry name" value="Nucleotide-binding domain of ferredoxin-NADP reductase (FNR) module"/>
    <property type="match status" value="1"/>
</dbReference>
<dbReference type="InterPro" id="IPR039261">
    <property type="entry name" value="FNR_nucleotide-bd"/>
</dbReference>
<proteinExistence type="predicted"/>
<dbReference type="Gene3D" id="2.30.110.10">
    <property type="entry name" value="Electron Transport, Fmn-binding Protein, Chain A"/>
    <property type="match status" value="2"/>
</dbReference>
<feature type="domain" description="2Fe-2S ferredoxin-type" evidence="1">
    <location>
        <begin position="609"/>
        <end position="694"/>
    </location>
</feature>
<dbReference type="PRINTS" id="PR00410">
    <property type="entry name" value="PHEHYDRXLASE"/>
</dbReference>
<evidence type="ECO:0000259" key="2">
    <source>
        <dbReference type="PROSITE" id="PS51384"/>
    </source>
</evidence>
<keyword evidence="4" id="KW-1185">Reference proteome</keyword>
<dbReference type="GO" id="GO:0051537">
    <property type="term" value="F:2 iron, 2 sulfur cluster binding"/>
    <property type="evidence" value="ECO:0007669"/>
    <property type="project" value="InterPro"/>
</dbReference>
<dbReference type="Pfam" id="PF00970">
    <property type="entry name" value="FAD_binding_6"/>
    <property type="match status" value="1"/>
</dbReference>
<dbReference type="PROSITE" id="PS00197">
    <property type="entry name" value="2FE2S_FER_1"/>
    <property type="match status" value="1"/>
</dbReference>
<dbReference type="AlphaFoldDB" id="A0A2T0RGT0"/>
<dbReference type="InterPro" id="IPR006058">
    <property type="entry name" value="2Fe2S_fd_BS"/>
</dbReference>
<name>A0A2T0RGT0_9RHOB</name>
<dbReference type="OrthoDB" id="9786134at2"/>
<dbReference type="InterPro" id="IPR017927">
    <property type="entry name" value="FAD-bd_FR_type"/>
</dbReference>
<dbReference type="Pfam" id="PF00111">
    <property type="entry name" value="Fer2"/>
    <property type="match status" value="1"/>
</dbReference>
<dbReference type="InterPro" id="IPR036010">
    <property type="entry name" value="2Fe-2S_ferredoxin-like_sf"/>
</dbReference>